<keyword evidence="3" id="KW-0812">Transmembrane</keyword>
<dbReference type="Gene3D" id="2.40.160.50">
    <property type="entry name" value="membrane protein fhac: a member of the omp85/tpsb transporter family"/>
    <property type="match status" value="1"/>
</dbReference>
<reference evidence="10 11" key="1">
    <citation type="submission" date="2019-03" db="EMBL/GenBank/DDBJ databases">
        <title>Metabolic potential of uncultured bacteria and archaea associated with petroleum seepage in deep-sea sediments.</title>
        <authorList>
            <person name="Dong X."/>
            <person name="Hubert C."/>
        </authorList>
    </citation>
    <scope>NUCLEOTIDE SEQUENCE [LARGE SCALE GENOMIC DNA]</scope>
    <source>
        <strain evidence="10">E44_bin7</strain>
    </source>
</reference>
<dbReference type="PANTHER" id="PTHR12815">
    <property type="entry name" value="SORTING AND ASSEMBLY MACHINERY SAMM50 PROTEIN FAMILY MEMBER"/>
    <property type="match status" value="1"/>
</dbReference>
<keyword evidence="6" id="KW-0472">Membrane</keyword>
<name>A0A523RX54_UNCAE</name>
<sequence>MMRKFTVLFFFFMFLLSGYLFSSPVEIREIEITGNKNVQTKEILKALGIKKGDEYSEETVSEGLQNIYELGFFEDITIEVFEVEEGVNVTYIVTEKSLIKRIEFKGNKEFSDSKLKKKIESEEKEPFGNRKMQEDTEKIATLYKEKGYANVKVEPYTTEDEKSGMVIMTFFITEGKQIRIGKVNLVGVEAFKTKKIKKKMKTKKKKFFKQGLLDEDLRTIEAYYRDKGFLKVHLGTPIVTHDEEKAKIFVTLFVYEGLKYTVGDIQFQDNYAVTTENLEKDLEVKRGEIFSQAKLEKSLFNIHERYAEKGYILMRSNPEYFTDDEKKVVNLLISVYEGGIVYVDRIYLGGNVITKDYVIKREFLVKERDPFNVKKIRRTQEKLYNLGFFSDVAIEIGETGDPFRANLICEVTEQRTGLLSMGAGYSSQDGLLGTLQLTQSNFLGRGQRIDLMLEFGKKKTNYQVSFTEPWFLGKHVLFGISVYDTDRDRDYYREMRTGGNIRIGPHLTDILSLHFTYTYERVRIYDALADWVEERKDDSSSFTTYLIRDSRDNIFDASRGSRNSISLQVSGGILGGDTDFVKTFTSNSWFFPTFWRFVLAVQLRYGIASSFPHSTGVPIYERFYVGGADSVRGYDYREIGPPKGGVTMFVSNVEYKFPIVREKRSTILQGAIFIDMGGSWRKRDVNFTIGSRDNQLKVGIGAGIRFQTPF</sequence>
<dbReference type="InterPro" id="IPR000184">
    <property type="entry name" value="Bac_surfAg_D15"/>
</dbReference>
<proteinExistence type="predicted"/>
<evidence type="ECO:0000313" key="10">
    <source>
        <dbReference type="EMBL" id="TET10211.1"/>
    </source>
</evidence>
<evidence type="ECO:0000256" key="5">
    <source>
        <dbReference type="ARBA" id="ARBA00022737"/>
    </source>
</evidence>
<evidence type="ECO:0000313" key="11">
    <source>
        <dbReference type="Proteomes" id="UP000316360"/>
    </source>
</evidence>
<feature type="domain" description="POTRA" evidence="9">
    <location>
        <begin position="25"/>
        <end position="96"/>
    </location>
</feature>
<dbReference type="NCBIfam" id="TIGR03303">
    <property type="entry name" value="OM_YaeT"/>
    <property type="match status" value="1"/>
</dbReference>
<dbReference type="Proteomes" id="UP000316360">
    <property type="component" value="Unassembled WGS sequence"/>
</dbReference>
<dbReference type="Pfam" id="PF07244">
    <property type="entry name" value="POTRA"/>
    <property type="match status" value="5"/>
</dbReference>
<keyword evidence="7" id="KW-0998">Cell outer membrane</keyword>
<gene>
    <name evidence="10" type="primary">bamA</name>
    <name evidence="10" type="ORF">E3J84_04265</name>
</gene>
<dbReference type="GO" id="GO:0071709">
    <property type="term" value="P:membrane assembly"/>
    <property type="evidence" value="ECO:0007669"/>
    <property type="project" value="InterPro"/>
</dbReference>
<evidence type="ECO:0000259" key="9">
    <source>
        <dbReference type="PROSITE" id="PS51779"/>
    </source>
</evidence>
<evidence type="ECO:0000256" key="4">
    <source>
        <dbReference type="ARBA" id="ARBA00022729"/>
    </source>
</evidence>
<feature type="non-terminal residue" evidence="10">
    <location>
        <position position="710"/>
    </location>
</feature>
<dbReference type="PROSITE" id="PS51779">
    <property type="entry name" value="POTRA"/>
    <property type="match status" value="1"/>
</dbReference>
<evidence type="ECO:0000256" key="1">
    <source>
        <dbReference type="ARBA" id="ARBA00004370"/>
    </source>
</evidence>
<evidence type="ECO:0000256" key="8">
    <source>
        <dbReference type="NCBIfam" id="TIGR03303"/>
    </source>
</evidence>
<dbReference type="InterPro" id="IPR010827">
    <property type="entry name" value="BamA/TamA_POTRA"/>
</dbReference>
<dbReference type="Gene3D" id="3.10.20.310">
    <property type="entry name" value="membrane protein fhac"/>
    <property type="match status" value="5"/>
</dbReference>
<evidence type="ECO:0000256" key="7">
    <source>
        <dbReference type="ARBA" id="ARBA00023237"/>
    </source>
</evidence>
<comment type="caution">
    <text evidence="10">The sequence shown here is derived from an EMBL/GenBank/DDBJ whole genome shotgun (WGS) entry which is preliminary data.</text>
</comment>
<comment type="subcellular location">
    <subcellularLocation>
        <location evidence="1">Membrane</location>
    </subcellularLocation>
</comment>
<dbReference type="PIRSF" id="PIRSF006076">
    <property type="entry name" value="OM_assembly_OMP85"/>
    <property type="match status" value="1"/>
</dbReference>
<organism evidence="10 11">
    <name type="scientific">Aerophobetes bacterium</name>
    <dbReference type="NCBI Taxonomy" id="2030807"/>
    <lineage>
        <taxon>Bacteria</taxon>
        <taxon>Candidatus Aerophobota</taxon>
    </lineage>
</organism>
<evidence type="ECO:0000256" key="2">
    <source>
        <dbReference type="ARBA" id="ARBA00022452"/>
    </source>
</evidence>
<keyword evidence="5" id="KW-0677">Repeat</keyword>
<accession>A0A523RX54</accession>
<dbReference type="InterPro" id="IPR034746">
    <property type="entry name" value="POTRA"/>
</dbReference>
<keyword evidence="4" id="KW-0732">Signal</keyword>
<evidence type="ECO:0000256" key="6">
    <source>
        <dbReference type="ARBA" id="ARBA00023136"/>
    </source>
</evidence>
<keyword evidence="2" id="KW-1134">Transmembrane beta strand</keyword>
<dbReference type="PANTHER" id="PTHR12815:SF47">
    <property type="entry name" value="TRANSLOCATION AND ASSEMBLY MODULE SUBUNIT TAMA"/>
    <property type="match status" value="1"/>
</dbReference>
<dbReference type="InterPro" id="IPR023707">
    <property type="entry name" value="OM_assembly_BamA"/>
</dbReference>
<evidence type="ECO:0000256" key="3">
    <source>
        <dbReference type="ARBA" id="ARBA00022692"/>
    </source>
</evidence>
<dbReference type="InterPro" id="IPR039910">
    <property type="entry name" value="D15-like"/>
</dbReference>
<dbReference type="GO" id="GO:0009279">
    <property type="term" value="C:cell outer membrane"/>
    <property type="evidence" value="ECO:0007669"/>
    <property type="project" value="UniProtKB-UniRule"/>
</dbReference>
<dbReference type="AlphaFoldDB" id="A0A523RX54"/>
<protein>
    <recommendedName>
        <fullName evidence="8">Outer membrane protein assembly factor BamA</fullName>
    </recommendedName>
</protein>
<dbReference type="Pfam" id="PF01103">
    <property type="entry name" value="Omp85"/>
    <property type="match status" value="1"/>
</dbReference>
<dbReference type="EMBL" id="SOKJ01000239">
    <property type="protein sequence ID" value="TET10211.1"/>
    <property type="molecule type" value="Genomic_DNA"/>
</dbReference>